<dbReference type="EMBL" id="JBELOE010000255">
    <property type="protein sequence ID" value="MER2493202.1"/>
    <property type="molecule type" value="Genomic_DNA"/>
</dbReference>
<proteinExistence type="predicted"/>
<comment type="caution">
    <text evidence="1">The sequence shown here is derived from an EMBL/GenBank/DDBJ whole genome shotgun (WGS) entry which is preliminary data.</text>
</comment>
<protein>
    <submittedName>
        <fullName evidence="1">DUF1289 domain-containing protein</fullName>
    </submittedName>
</protein>
<dbReference type="Proteomes" id="UP001467690">
    <property type="component" value="Unassembled WGS sequence"/>
</dbReference>
<dbReference type="InterPro" id="IPR010710">
    <property type="entry name" value="DUF1289"/>
</dbReference>
<gene>
    <name evidence="1" type="ORF">ABS311_15070</name>
</gene>
<name>A0ABV1RJT4_9ALTE</name>
<evidence type="ECO:0000313" key="1">
    <source>
        <dbReference type="EMBL" id="MER2493202.1"/>
    </source>
</evidence>
<dbReference type="PANTHER" id="PTHR35175">
    <property type="entry name" value="DUF1289 DOMAIN-CONTAINING PROTEIN"/>
    <property type="match status" value="1"/>
</dbReference>
<accession>A0ABV1RJT4</accession>
<keyword evidence="2" id="KW-1185">Reference proteome</keyword>
<organism evidence="1 2">
    <name type="scientific">Catenovulum sediminis</name>
    <dbReference type="NCBI Taxonomy" id="1740262"/>
    <lineage>
        <taxon>Bacteria</taxon>
        <taxon>Pseudomonadati</taxon>
        <taxon>Pseudomonadota</taxon>
        <taxon>Gammaproteobacteria</taxon>
        <taxon>Alteromonadales</taxon>
        <taxon>Alteromonadaceae</taxon>
        <taxon>Catenovulum</taxon>
    </lineage>
</organism>
<reference evidence="1 2" key="1">
    <citation type="submission" date="2024-06" db="EMBL/GenBank/DDBJ databases">
        <authorList>
            <person name="Chen R.Y."/>
        </authorList>
    </citation>
    <scope>NUCLEOTIDE SEQUENCE [LARGE SCALE GENOMIC DNA]</scope>
    <source>
        <strain evidence="1 2">D2</strain>
    </source>
</reference>
<dbReference type="PANTHER" id="PTHR35175:SF2">
    <property type="entry name" value="DUF1289 DOMAIN-CONTAINING PROTEIN"/>
    <property type="match status" value="1"/>
</dbReference>
<dbReference type="RefSeq" id="WP_143870043.1">
    <property type="nucleotide sequence ID" value="NZ_CP041660.1"/>
</dbReference>
<evidence type="ECO:0000313" key="2">
    <source>
        <dbReference type="Proteomes" id="UP001467690"/>
    </source>
</evidence>
<sequence length="71" mass="8260">MTDKDLWGQHVANPCIGYCVLNDQNVCEGCGRTRDERTDWIFMSDDDKRKVLVSAEKRMEEIKKKNSQLPN</sequence>
<dbReference type="Pfam" id="PF06945">
    <property type="entry name" value="DUF1289"/>
    <property type="match status" value="1"/>
</dbReference>